<feature type="region of interest" description="Disordered" evidence="2">
    <location>
        <begin position="221"/>
        <end position="240"/>
    </location>
</feature>
<accession>A0A1Z5RI71</accession>
<dbReference type="Gramene" id="OQU83125">
    <property type="protein sequence ID" value="OQU83125"/>
    <property type="gene ID" value="SORBI_3005G080050"/>
</dbReference>
<dbReference type="InterPro" id="IPR039266">
    <property type="entry name" value="EN-1/SPM"/>
</dbReference>
<dbReference type="EMBL" id="CM000764">
    <property type="protein sequence ID" value="OQU83125.1"/>
    <property type="molecule type" value="Genomic_DNA"/>
</dbReference>
<dbReference type="PANTHER" id="PTHR33157">
    <property type="entry name" value="AUTONOMOUS TRANSPOSABLE ELEMENT EN-1 MOSAIC PROTEIN-RELATED"/>
    <property type="match status" value="1"/>
</dbReference>
<keyword evidence="4" id="KW-1185">Reference proteome</keyword>
<dbReference type="Gramene" id="OQU83126">
    <property type="protein sequence ID" value="OQU83126"/>
    <property type="gene ID" value="SORBI_3005G080050"/>
</dbReference>
<feature type="region of interest" description="Disordered" evidence="2">
    <location>
        <begin position="1"/>
        <end position="45"/>
    </location>
</feature>
<evidence type="ECO:0000313" key="3">
    <source>
        <dbReference type="EMBL" id="OQU83125.1"/>
    </source>
</evidence>
<keyword evidence="1" id="KW-0175">Coiled coil</keyword>
<feature type="compositionally biased region" description="Basic residues" evidence="2">
    <location>
        <begin position="29"/>
        <end position="42"/>
    </location>
</feature>
<protein>
    <submittedName>
        <fullName evidence="3">Uncharacterized protein</fullName>
    </submittedName>
</protein>
<feature type="region of interest" description="Disordered" evidence="2">
    <location>
        <begin position="413"/>
        <end position="443"/>
    </location>
</feature>
<dbReference type="eggNOG" id="ENOG502R54I">
    <property type="taxonomic scope" value="Eukaryota"/>
</dbReference>
<evidence type="ECO:0000313" key="4">
    <source>
        <dbReference type="Proteomes" id="UP000000768"/>
    </source>
</evidence>
<dbReference type="InParanoid" id="A0A1Z5RI71"/>
<sequence length="443" mass="50510">MQSFNHRTDRRPRSSDVSYDVESQPPAVKRIRGRNKPHKPRNGRIAILPEGDNQFRYANYSIDDKMKKGPILGVLLKQEYPPIIQGTTRDGRPFKYHASKWEHYSHILREDDAQTPADRVKQEFWSIYSVPEELEDEADRVFEKYARTQCKNMMYQARPDAVKHYYREIIKSPKNDAFACAKLLTFEEYMQCKPEWFTEEAWESLCRYWCSAEYLKKRSLGQESRKKNPDGAQNRGGSRPLVETQQYLEAKHGPGKGTIINAFACMQAGLKNCDANGNAGPIPERAKKLLDDYNEALQEKYPENWQEQPFDGQIAYNIGRGLPHGRLAIGNGAVNKATIIDAAKASGTRPATSRAFQNLLARYEESVANVDRLTEQNNALVQQNAALTRDVKRNGRVLELILNKVQIEIPPDLLQQEENDMGDTIDGSSRASANMDRDNSDGH</sequence>
<evidence type="ECO:0000256" key="1">
    <source>
        <dbReference type="SAM" id="Coils"/>
    </source>
</evidence>
<proteinExistence type="predicted"/>
<reference evidence="3 4" key="1">
    <citation type="journal article" date="2009" name="Nature">
        <title>The Sorghum bicolor genome and the diversification of grasses.</title>
        <authorList>
            <person name="Paterson A.H."/>
            <person name="Bowers J.E."/>
            <person name="Bruggmann R."/>
            <person name="Dubchak I."/>
            <person name="Grimwood J."/>
            <person name="Gundlach H."/>
            <person name="Haberer G."/>
            <person name="Hellsten U."/>
            <person name="Mitros T."/>
            <person name="Poliakov A."/>
            <person name="Schmutz J."/>
            <person name="Spannagl M."/>
            <person name="Tang H."/>
            <person name="Wang X."/>
            <person name="Wicker T."/>
            <person name="Bharti A.K."/>
            <person name="Chapman J."/>
            <person name="Feltus F.A."/>
            <person name="Gowik U."/>
            <person name="Grigoriev I.V."/>
            <person name="Lyons E."/>
            <person name="Maher C.A."/>
            <person name="Martis M."/>
            <person name="Narechania A."/>
            <person name="Otillar R.P."/>
            <person name="Penning B.W."/>
            <person name="Salamov A.A."/>
            <person name="Wang Y."/>
            <person name="Zhang L."/>
            <person name="Carpita N.C."/>
            <person name="Freeling M."/>
            <person name="Gingle A.R."/>
            <person name="Hash C.T."/>
            <person name="Keller B."/>
            <person name="Klein P."/>
            <person name="Kresovich S."/>
            <person name="McCann M.C."/>
            <person name="Ming R."/>
            <person name="Peterson D.G."/>
            <person name="Mehboob-ur-Rahman"/>
            <person name="Ware D."/>
            <person name="Westhoff P."/>
            <person name="Mayer K.F."/>
            <person name="Messing J."/>
            <person name="Rokhsar D.S."/>
        </authorList>
    </citation>
    <scope>NUCLEOTIDE SEQUENCE [LARGE SCALE GENOMIC DNA]</scope>
    <source>
        <strain evidence="4">cv. BTx623</strain>
    </source>
</reference>
<dbReference type="Proteomes" id="UP000000768">
    <property type="component" value="Chromosome 5"/>
</dbReference>
<name>A0A1Z5RI71_SORBI</name>
<dbReference type="OMA" id="QEANTCA"/>
<evidence type="ECO:0000256" key="2">
    <source>
        <dbReference type="SAM" id="MobiDB-lite"/>
    </source>
</evidence>
<organism evidence="3 4">
    <name type="scientific">Sorghum bicolor</name>
    <name type="common">Sorghum</name>
    <name type="synonym">Sorghum vulgare</name>
    <dbReference type="NCBI Taxonomy" id="4558"/>
    <lineage>
        <taxon>Eukaryota</taxon>
        <taxon>Viridiplantae</taxon>
        <taxon>Streptophyta</taxon>
        <taxon>Embryophyta</taxon>
        <taxon>Tracheophyta</taxon>
        <taxon>Spermatophyta</taxon>
        <taxon>Magnoliopsida</taxon>
        <taxon>Liliopsida</taxon>
        <taxon>Poales</taxon>
        <taxon>Poaceae</taxon>
        <taxon>PACMAD clade</taxon>
        <taxon>Panicoideae</taxon>
        <taxon>Andropogonodae</taxon>
        <taxon>Andropogoneae</taxon>
        <taxon>Sorghinae</taxon>
        <taxon>Sorghum</taxon>
    </lineage>
</organism>
<dbReference type="EMBL" id="CM000764">
    <property type="protein sequence ID" value="OQU83126.1"/>
    <property type="molecule type" value="Genomic_DNA"/>
</dbReference>
<reference evidence="3" key="2">
    <citation type="submission" date="2017-02" db="EMBL/GenBank/DDBJ databases">
        <title>WGS assembly of Sorghum bicolor.</title>
        <authorList>
            <person name="Paterson A."/>
            <person name="Mullet J."/>
            <person name="Bowers J."/>
            <person name="Bruggmann R."/>
            <person name="Dubchak I."/>
            <person name="Grimwood J."/>
            <person name="Gundlach H."/>
            <person name="Haberer G."/>
            <person name="Hellsten U."/>
            <person name="Mitros T."/>
            <person name="Poliakov A."/>
            <person name="Schmutz J."/>
            <person name="Spannagl M."/>
            <person name="Tang H."/>
            <person name="Wang X."/>
            <person name="Wicker T."/>
            <person name="Bharti A."/>
            <person name="Chapman J."/>
            <person name="Feltus F."/>
            <person name="Gowik U."/>
            <person name="Grigoriev I."/>
            <person name="Lyons E."/>
            <person name="Maher C."/>
            <person name="Martis M."/>
            <person name="Narechania A."/>
            <person name="Otillar R."/>
            <person name="Penning B."/>
            <person name="Salamov A."/>
            <person name="Wang Y."/>
            <person name="Zhang L."/>
            <person name="Carpita N."/>
            <person name="Freeling M."/>
            <person name="Gingle A."/>
            <person name="Hash C."/>
            <person name="Keller B."/>
            <person name="Klein P."/>
            <person name="Kresovich S."/>
            <person name="Mccann M."/>
            <person name="Ming R."/>
            <person name="Peterson D."/>
            <person name="Rahman M."/>
            <person name="Ware D."/>
            <person name="Westhoff P."/>
            <person name="Mayer K."/>
            <person name="Messing J."/>
            <person name="Sims D."/>
            <person name="Jenkins J."/>
            <person name="Shu S."/>
            <person name="Rokhsar D."/>
        </authorList>
    </citation>
    <scope>NUCLEOTIDE SEQUENCE</scope>
</reference>
<feature type="coiled-coil region" evidence="1">
    <location>
        <begin position="356"/>
        <end position="390"/>
    </location>
</feature>
<dbReference type="GO" id="GO:0032196">
    <property type="term" value="P:transposition"/>
    <property type="evidence" value="ECO:0007669"/>
    <property type="project" value="InterPro"/>
</dbReference>
<gene>
    <name evidence="3" type="ORF">SORBI_3005G080050</name>
</gene>
<reference evidence="4" key="3">
    <citation type="journal article" date="2018" name="Plant J.">
        <title>The Sorghum bicolor reference genome: improved assembly, gene annotations, a transcriptome atlas, and signatures of genome organization.</title>
        <authorList>
            <person name="McCormick R.F."/>
            <person name="Truong S.K."/>
            <person name="Sreedasyam A."/>
            <person name="Jenkins J."/>
            <person name="Shu S."/>
            <person name="Sims D."/>
            <person name="Kennedy M."/>
            <person name="Amirebrahimi M."/>
            <person name="Weers B.D."/>
            <person name="McKinley B."/>
            <person name="Mattison A."/>
            <person name="Morishige D.T."/>
            <person name="Grimwood J."/>
            <person name="Schmutz J."/>
            <person name="Mullet J.E."/>
        </authorList>
    </citation>
    <scope>NUCLEOTIDE SEQUENCE [LARGE SCALE GENOMIC DNA]</scope>
    <source>
        <strain evidence="4">cv. BTx623</strain>
    </source>
</reference>
<dbReference type="AlphaFoldDB" id="A0A1Z5RI71"/>
<dbReference type="PANTHER" id="PTHR33157:SF14">
    <property type="entry name" value="AUTONOMOUS TRANSPOSABLE ELEMENT EN-1 MOSAIC PROTEIN"/>
    <property type="match status" value="1"/>
</dbReference>